<evidence type="ECO:0000256" key="3">
    <source>
        <dbReference type="ARBA" id="ARBA00023163"/>
    </source>
</evidence>
<comment type="caution">
    <text evidence="7">The sequence shown here is derived from an EMBL/GenBank/DDBJ whole genome shotgun (WGS) entry which is preliminary data.</text>
</comment>
<dbReference type="PROSITE" id="PS50043">
    <property type="entry name" value="HTH_LUXR_2"/>
    <property type="match status" value="1"/>
</dbReference>
<dbReference type="GO" id="GO:0000160">
    <property type="term" value="P:phosphorelay signal transduction system"/>
    <property type="evidence" value="ECO:0007669"/>
    <property type="project" value="InterPro"/>
</dbReference>
<dbReference type="GO" id="GO:0006355">
    <property type="term" value="P:regulation of DNA-templated transcription"/>
    <property type="evidence" value="ECO:0007669"/>
    <property type="project" value="InterPro"/>
</dbReference>
<reference evidence="7 8" key="1">
    <citation type="submission" date="2019-12" db="EMBL/GenBank/DDBJ databases">
        <title>Microbes associate with the intestines of laboratory mice.</title>
        <authorList>
            <person name="Navarre W."/>
            <person name="Wong E."/>
        </authorList>
    </citation>
    <scope>NUCLEOTIDE SEQUENCE [LARGE SCALE GENOMIC DNA]</scope>
    <source>
        <strain evidence="7 8">NM82_D38</strain>
    </source>
</reference>
<dbReference type="PROSITE" id="PS50110">
    <property type="entry name" value="RESPONSE_REGULATORY"/>
    <property type="match status" value="1"/>
</dbReference>
<feature type="modified residue" description="4-aspartylphosphate" evidence="4">
    <location>
        <position position="54"/>
    </location>
</feature>
<dbReference type="InterPro" id="IPR036388">
    <property type="entry name" value="WH-like_DNA-bd_sf"/>
</dbReference>
<dbReference type="Pfam" id="PF00072">
    <property type="entry name" value="Response_reg"/>
    <property type="match status" value="1"/>
</dbReference>
<dbReference type="AlphaFoldDB" id="A0A6L6YKQ5"/>
<keyword evidence="4" id="KW-0597">Phosphoprotein</keyword>
<dbReference type="Gene3D" id="3.40.50.2300">
    <property type="match status" value="1"/>
</dbReference>
<dbReference type="PRINTS" id="PR00038">
    <property type="entry name" value="HTHLUXR"/>
</dbReference>
<evidence type="ECO:0000256" key="2">
    <source>
        <dbReference type="ARBA" id="ARBA00023125"/>
    </source>
</evidence>
<gene>
    <name evidence="7" type="ORF">E5987_09880</name>
</gene>
<accession>A0A6L6YKQ5</accession>
<dbReference type="SMART" id="SM00448">
    <property type="entry name" value="REC"/>
    <property type="match status" value="1"/>
</dbReference>
<evidence type="ECO:0000256" key="1">
    <source>
        <dbReference type="ARBA" id="ARBA00023015"/>
    </source>
</evidence>
<dbReference type="PANTHER" id="PTHR44688:SF16">
    <property type="entry name" value="DNA-BINDING TRANSCRIPTIONAL ACTIVATOR DEVR_DOSR"/>
    <property type="match status" value="1"/>
</dbReference>
<keyword evidence="1" id="KW-0805">Transcription regulation</keyword>
<feature type="domain" description="Response regulatory" evidence="6">
    <location>
        <begin position="6"/>
        <end position="119"/>
    </location>
</feature>
<dbReference type="GO" id="GO:0003677">
    <property type="term" value="F:DNA binding"/>
    <property type="evidence" value="ECO:0007669"/>
    <property type="project" value="UniProtKB-KW"/>
</dbReference>
<dbReference type="InterPro" id="IPR016032">
    <property type="entry name" value="Sig_transdc_resp-reg_C-effctor"/>
</dbReference>
<name>A0A6L6YKQ5_9BURK</name>
<dbReference type="PROSITE" id="PS00622">
    <property type="entry name" value="HTH_LUXR_1"/>
    <property type="match status" value="1"/>
</dbReference>
<dbReference type="RefSeq" id="WP_160335923.1">
    <property type="nucleotide sequence ID" value="NZ_WSRP01000033.1"/>
</dbReference>
<evidence type="ECO:0000313" key="8">
    <source>
        <dbReference type="Proteomes" id="UP000472580"/>
    </source>
</evidence>
<sequence>MPDKEIICIVDDDADHCDALGFLLDNEGYEVQTYSSANDFLTVDHLRCDCLILDYKMPGINGMELLELLKIKGFTSPIIFLTAHADLDMAIKIFKDGANDLIQKPADSDKLLKAVGDAIEKFKIVHMHITGESGEAAEKLASLTNRERQVIDLVSMGLMNCQVASRLNLSERTVETHRANAYRKLGISNFAQLRKVLLLSGQV</sequence>
<dbReference type="EMBL" id="WSRP01000033">
    <property type="protein sequence ID" value="MVX57502.1"/>
    <property type="molecule type" value="Genomic_DNA"/>
</dbReference>
<dbReference type="SUPFAM" id="SSF52172">
    <property type="entry name" value="CheY-like"/>
    <property type="match status" value="1"/>
</dbReference>
<feature type="domain" description="HTH luxR-type" evidence="5">
    <location>
        <begin position="136"/>
        <end position="201"/>
    </location>
</feature>
<keyword evidence="3" id="KW-0804">Transcription</keyword>
<dbReference type="PANTHER" id="PTHR44688">
    <property type="entry name" value="DNA-BINDING TRANSCRIPTIONAL ACTIVATOR DEVR_DOSR"/>
    <property type="match status" value="1"/>
</dbReference>
<organism evidence="7 8">
    <name type="scientific">Parasutterella muris</name>
    <dbReference type="NCBI Taxonomy" id="2565572"/>
    <lineage>
        <taxon>Bacteria</taxon>
        <taxon>Pseudomonadati</taxon>
        <taxon>Pseudomonadota</taxon>
        <taxon>Betaproteobacteria</taxon>
        <taxon>Burkholderiales</taxon>
        <taxon>Sutterellaceae</taxon>
        <taxon>Parasutterella</taxon>
    </lineage>
</organism>
<protein>
    <submittedName>
        <fullName evidence="7">Response regulator</fullName>
    </submittedName>
</protein>
<evidence type="ECO:0000313" key="7">
    <source>
        <dbReference type="EMBL" id="MVX57502.1"/>
    </source>
</evidence>
<dbReference type="InterPro" id="IPR011006">
    <property type="entry name" value="CheY-like_superfamily"/>
</dbReference>
<evidence type="ECO:0000259" key="5">
    <source>
        <dbReference type="PROSITE" id="PS50043"/>
    </source>
</evidence>
<proteinExistence type="predicted"/>
<dbReference type="Gene3D" id="1.10.10.10">
    <property type="entry name" value="Winged helix-like DNA-binding domain superfamily/Winged helix DNA-binding domain"/>
    <property type="match status" value="1"/>
</dbReference>
<keyword evidence="2" id="KW-0238">DNA-binding</keyword>
<dbReference type="Proteomes" id="UP000472580">
    <property type="component" value="Unassembled WGS sequence"/>
</dbReference>
<dbReference type="InterPro" id="IPR001789">
    <property type="entry name" value="Sig_transdc_resp-reg_receiver"/>
</dbReference>
<dbReference type="Pfam" id="PF00196">
    <property type="entry name" value="GerE"/>
    <property type="match status" value="1"/>
</dbReference>
<dbReference type="CDD" id="cd06170">
    <property type="entry name" value="LuxR_C_like"/>
    <property type="match status" value="1"/>
</dbReference>
<dbReference type="InterPro" id="IPR000792">
    <property type="entry name" value="Tscrpt_reg_LuxR_C"/>
</dbReference>
<keyword evidence="8" id="KW-1185">Reference proteome</keyword>
<dbReference type="SUPFAM" id="SSF46894">
    <property type="entry name" value="C-terminal effector domain of the bipartite response regulators"/>
    <property type="match status" value="1"/>
</dbReference>
<evidence type="ECO:0000259" key="6">
    <source>
        <dbReference type="PROSITE" id="PS50110"/>
    </source>
</evidence>
<dbReference type="OrthoDB" id="9780593at2"/>
<evidence type="ECO:0000256" key="4">
    <source>
        <dbReference type="PROSITE-ProRule" id="PRU00169"/>
    </source>
</evidence>
<dbReference type="SMART" id="SM00421">
    <property type="entry name" value="HTH_LUXR"/>
    <property type="match status" value="1"/>
</dbReference>